<dbReference type="GO" id="GO:0008270">
    <property type="term" value="F:zinc ion binding"/>
    <property type="evidence" value="ECO:0007669"/>
    <property type="project" value="UniProtKB-UniRule"/>
</dbReference>
<evidence type="ECO:0000256" key="1">
    <source>
        <dbReference type="ARBA" id="ARBA00001947"/>
    </source>
</evidence>
<dbReference type="CDD" id="cd00326">
    <property type="entry name" value="alpha_CA"/>
    <property type="match status" value="1"/>
</dbReference>
<evidence type="ECO:0000256" key="5">
    <source>
        <dbReference type="ARBA" id="ARBA00022833"/>
    </source>
</evidence>
<dbReference type="AlphaFoldDB" id="A0A3P6QFL2"/>
<protein>
    <recommendedName>
        <fullName evidence="3 8">Carbonic anhydrase</fullName>
        <ecNumber evidence="3 8">4.2.1.1</ecNumber>
    </recommendedName>
</protein>
<evidence type="ECO:0000256" key="4">
    <source>
        <dbReference type="ARBA" id="ARBA00022723"/>
    </source>
</evidence>
<evidence type="ECO:0000256" key="7">
    <source>
        <dbReference type="ARBA" id="ARBA00048348"/>
    </source>
</evidence>
<feature type="domain" description="Alpha-carbonic anhydrase" evidence="9">
    <location>
        <begin position="15"/>
        <end position="264"/>
    </location>
</feature>
<gene>
    <name evidence="10" type="ORF">ASIM_LOCUS13612</name>
</gene>
<comment type="function">
    <text evidence="8">Reversible hydration of carbon dioxide.</text>
</comment>
<dbReference type="Pfam" id="PF00194">
    <property type="entry name" value="Carb_anhydrase"/>
    <property type="match status" value="1"/>
</dbReference>
<dbReference type="PROSITE" id="PS51144">
    <property type="entry name" value="ALPHA_CA_2"/>
    <property type="match status" value="1"/>
</dbReference>
<organism evidence="10 11">
    <name type="scientific">Anisakis simplex</name>
    <name type="common">Herring worm</name>
    <dbReference type="NCBI Taxonomy" id="6269"/>
    <lineage>
        <taxon>Eukaryota</taxon>
        <taxon>Metazoa</taxon>
        <taxon>Ecdysozoa</taxon>
        <taxon>Nematoda</taxon>
        <taxon>Chromadorea</taxon>
        <taxon>Rhabditida</taxon>
        <taxon>Spirurina</taxon>
        <taxon>Ascaridomorpha</taxon>
        <taxon>Ascaridoidea</taxon>
        <taxon>Anisakidae</taxon>
        <taxon>Anisakis</taxon>
        <taxon>Anisakis simplex complex</taxon>
    </lineage>
</organism>
<dbReference type="GO" id="GO:0005737">
    <property type="term" value="C:cytoplasm"/>
    <property type="evidence" value="ECO:0007669"/>
    <property type="project" value="TreeGrafter"/>
</dbReference>
<keyword evidence="11" id="KW-1185">Reference proteome</keyword>
<dbReference type="GO" id="GO:0004089">
    <property type="term" value="F:carbonate dehydratase activity"/>
    <property type="evidence" value="ECO:0007669"/>
    <property type="project" value="UniProtKB-UniRule"/>
</dbReference>
<dbReference type="InterPro" id="IPR023561">
    <property type="entry name" value="Carbonic_anhydrase_a-class"/>
</dbReference>
<dbReference type="Proteomes" id="UP000267096">
    <property type="component" value="Unassembled WGS sequence"/>
</dbReference>
<sequence>MTCSLNISVHVSGHGHWSYDSPTGPDHWGGVCKTGLRQSPIDIQAADLDFEPMPRIHFVNYAHRGPIKVENNGHTVMVSGFDKWGDKRPYIYGGGLDAEYELEQYHFHWAQNDSGSEHTLATLHYPVEIHLVHKKRGLVEGDKLGVDGIAVVGIFGALGNNPGPLADIEQSLRAVTTNGKSTSQDGYQPMPILPDDLETFYRYDGSLTTPGCDEAVVWTIMSKYVSITPQQLNLLRQVRFASGRIGENVRPTQPLNGRRIKFRPSNYSFQYNVASSIFAPSFYYMLSQLF</sequence>
<dbReference type="PROSITE" id="PS00162">
    <property type="entry name" value="ALPHA_CA_1"/>
    <property type="match status" value="1"/>
</dbReference>
<dbReference type="PANTHER" id="PTHR18952">
    <property type="entry name" value="CARBONIC ANHYDRASE"/>
    <property type="match status" value="1"/>
</dbReference>
<dbReference type="EC" id="4.2.1.1" evidence="3 8"/>
<dbReference type="EMBL" id="UYRR01031446">
    <property type="protein sequence ID" value="VDK50156.1"/>
    <property type="molecule type" value="Genomic_DNA"/>
</dbReference>
<evidence type="ECO:0000313" key="10">
    <source>
        <dbReference type="EMBL" id="VDK50156.1"/>
    </source>
</evidence>
<comment type="cofactor">
    <cofactor evidence="1 8">
        <name>Zn(2+)</name>
        <dbReference type="ChEBI" id="CHEBI:29105"/>
    </cofactor>
</comment>
<keyword evidence="4 8" id="KW-0479">Metal-binding</keyword>
<dbReference type="InterPro" id="IPR001148">
    <property type="entry name" value="CA_dom"/>
</dbReference>
<evidence type="ECO:0000256" key="8">
    <source>
        <dbReference type="RuleBase" id="RU367011"/>
    </source>
</evidence>
<evidence type="ECO:0000256" key="3">
    <source>
        <dbReference type="ARBA" id="ARBA00012925"/>
    </source>
</evidence>
<dbReference type="InterPro" id="IPR018338">
    <property type="entry name" value="Carbonic_anhydrase_a-class_CS"/>
</dbReference>
<evidence type="ECO:0000259" key="9">
    <source>
        <dbReference type="PROSITE" id="PS51144"/>
    </source>
</evidence>
<dbReference type="SUPFAM" id="SSF51069">
    <property type="entry name" value="Carbonic anhydrase"/>
    <property type="match status" value="1"/>
</dbReference>
<evidence type="ECO:0000313" key="11">
    <source>
        <dbReference type="Proteomes" id="UP000267096"/>
    </source>
</evidence>
<proteinExistence type="inferred from homology"/>
<dbReference type="PANTHER" id="PTHR18952:SF141">
    <property type="entry name" value="CARBONIC ANHYDRASE"/>
    <property type="match status" value="1"/>
</dbReference>
<dbReference type="Gene3D" id="3.10.200.10">
    <property type="entry name" value="Alpha carbonic anhydrase"/>
    <property type="match status" value="1"/>
</dbReference>
<comment type="similarity">
    <text evidence="2 8">Belongs to the alpha-carbonic anhydrase family.</text>
</comment>
<evidence type="ECO:0000256" key="6">
    <source>
        <dbReference type="ARBA" id="ARBA00023239"/>
    </source>
</evidence>
<keyword evidence="5 8" id="KW-0862">Zinc</keyword>
<reference evidence="10 11" key="1">
    <citation type="submission" date="2018-11" db="EMBL/GenBank/DDBJ databases">
        <authorList>
            <consortium name="Pathogen Informatics"/>
        </authorList>
    </citation>
    <scope>NUCLEOTIDE SEQUENCE [LARGE SCALE GENOMIC DNA]</scope>
</reference>
<comment type="catalytic activity">
    <reaction evidence="7 8">
        <text>hydrogencarbonate + H(+) = CO2 + H2O</text>
        <dbReference type="Rhea" id="RHEA:10748"/>
        <dbReference type="ChEBI" id="CHEBI:15377"/>
        <dbReference type="ChEBI" id="CHEBI:15378"/>
        <dbReference type="ChEBI" id="CHEBI:16526"/>
        <dbReference type="ChEBI" id="CHEBI:17544"/>
        <dbReference type="EC" id="4.2.1.1"/>
    </reaction>
</comment>
<dbReference type="SMART" id="SM01057">
    <property type="entry name" value="Carb_anhydrase"/>
    <property type="match status" value="1"/>
</dbReference>
<accession>A0A3P6QFL2</accession>
<keyword evidence="6 8" id="KW-0456">Lyase</keyword>
<name>A0A3P6QFL2_ANISI</name>
<dbReference type="OrthoDB" id="429145at2759"/>
<evidence type="ECO:0000256" key="2">
    <source>
        <dbReference type="ARBA" id="ARBA00010718"/>
    </source>
</evidence>
<dbReference type="InterPro" id="IPR036398">
    <property type="entry name" value="CA_dom_sf"/>
</dbReference>